<proteinExistence type="evidence at transcript level"/>
<organism evidence="1">
    <name type="scientific">Gallus gallus</name>
    <name type="common">Chicken</name>
    <dbReference type="NCBI Taxonomy" id="9031"/>
    <lineage>
        <taxon>Eukaryota</taxon>
        <taxon>Metazoa</taxon>
        <taxon>Chordata</taxon>
        <taxon>Craniata</taxon>
        <taxon>Vertebrata</taxon>
        <taxon>Euteleostomi</taxon>
        <taxon>Archelosauria</taxon>
        <taxon>Archosauria</taxon>
        <taxon>Dinosauria</taxon>
        <taxon>Saurischia</taxon>
        <taxon>Theropoda</taxon>
        <taxon>Coelurosauria</taxon>
        <taxon>Aves</taxon>
        <taxon>Neognathae</taxon>
        <taxon>Galloanserae</taxon>
        <taxon>Galliformes</taxon>
        <taxon>Phasianidae</taxon>
        <taxon>Phasianinae</taxon>
        <taxon>Gallus</taxon>
    </lineage>
</organism>
<dbReference type="AlphaFoldDB" id="Q5ZMD8"/>
<dbReference type="EMBL" id="AJ719446">
    <property type="protein sequence ID" value="CAG31105.1"/>
    <property type="molecule type" value="mRNA"/>
</dbReference>
<gene>
    <name evidence="1" type="ORF">RCJMB04_2h6</name>
</gene>
<evidence type="ECO:0000313" key="1">
    <source>
        <dbReference type="EMBL" id="CAG31105.1"/>
    </source>
</evidence>
<accession>Q5ZMD8</accession>
<sequence>MEPPGGRAARLALVAAWRCSALHCELPRRRRPARCPALLWGSFGIYLICT</sequence>
<name>Q5ZMD8_CHICK</name>
<protein>
    <submittedName>
        <fullName evidence="1">Uncharacterized protein</fullName>
    </submittedName>
</protein>
<reference evidence="1" key="1">
    <citation type="journal article" date="2005" name="Genome Biol.">
        <title>Full-length cDNAs from chicken bursal lymphocytes to facilitate gene function analysis.</title>
        <authorList>
            <person name="Caldwell R.B."/>
            <person name="Kierzek A.M."/>
            <person name="Arakawa H."/>
            <person name="Bezzubov Y."/>
            <person name="Zaim J."/>
            <person name="Fiedler P."/>
            <person name="Kutter S."/>
            <person name="Blagodatski A."/>
            <person name="Kostovska D."/>
            <person name="Koter M."/>
            <person name="Plachy J."/>
            <person name="Carninci P."/>
            <person name="Hayashizaki Y."/>
            <person name="Buerstedde J.M."/>
        </authorList>
    </citation>
    <scope>NUCLEOTIDE SEQUENCE</scope>
    <source>
        <strain evidence="1">CB</strain>
        <tissue evidence="1">Bursa</tissue>
    </source>
</reference>